<evidence type="ECO:0000313" key="6">
    <source>
        <dbReference type="EMBL" id="MBU3852392.1"/>
    </source>
</evidence>
<dbReference type="Proteomes" id="UP000823865">
    <property type="component" value="Unassembled WGS sequence"/>
</dbReference>
<feature type="domain" description="DUF4369" evidence="5">
    <location>
        <begin position="25"/>
        <end position="115"/>
    </location>
</feature>
<organism evidence="6 7">
    <name type="scientific">Candidatus Paraprevotella stercoravium</name>
    <dbReference type="NCBI Taxonomy" id="2838725"/>
    <lineage>
        <taxon>Bacteria</taxon>
        <taxon>Pseudomonadati</taxon>
        <taxon>Bacteroidota</taxon>
        <taxon>Bacteroidia</taxon>
        <taxon>Bacteroidales</taxon>
        <taxon>Prevotellaceae</taxon>
        <taxon>Paraprevotella</taxon>
    </lineage>
</organism>
<dbReference type="SUPFAM" id="SSF52833">
    <property type="entry name" value="Thioredoxin-like"/>
    <property type="match status" value="1"/>
</dbReference>
<evidence type="ECO:0000256" key="2">
    <source>
        <dbReference type="ARBA" id="ARBA00022748"/>
    </source>
</evidence>
<dbReference type="AlphaFoldDB" id="A0A9E2L547"/>
<dbReference type="Pfam" id="PF14289">
    <property type="entry name" value="DUF4369"/>
    <property type="match status" value="1"/>
</dbReference>
<evidence type="ECO:0000256" key="1">
    <source>
        <dbReference type="ARBA" id="ARBA00004196"/>
    </source>
</evidence>
<protein>
    <submittedName>
        <fullName evidence="6">DUF4369 domain-containing protein</fullName>
    </submittedName>
</protein>
<dbReference type="PANTHER" id="PTHR42852">
    <property type="entry name" value="THIOL:DISULFIDE INTERCHANGE PROTEIN DSBE"/>
    <property type="match status" value="1"/>
</dbReference>
<dbReference type="InterPro" id="IPR025380">
    <property type="entry name" value="DUF4369"/>
</dbReference>
<dbReference type="Gene3D" id="3.40.30.10">
    <property type="entry name" value="Glutaredoxin"/>
    <property type="match status" value="1"/>
</dbReference>
<reference evidence="6" key="2">
    <citation type="submission" date="2021-04" db="EMBL/GenBank/DDBJ databases">
        <authorList>
            <person name="Gilroy R."/>
        </authorList>
    </citation>
    <scope>NUCLEOTIDE SEQUENCE</scope>
    <source>
        <strain evidence="6">G3-2149</strain>
    </source>
</reference>
<evidence type="ECO:0000256" key="4">
    <source>
        <dbReference type="ARBA" id="ARBA00023284"/>
    </source>
</evidence>
<keyword evidence="4" id="KW-0676">Redox-active center</keyword>
<dbReference type="GO" id="GO:0017004">
    <property type="term" value="P:cytochrome complex assembly"/>
    <property type="evidence" value="ECO:0007669"/>
    <property type="project" value="UniProtKB-KW"/>
</dbReference>
<proteinExistence type="predicted"/>
<comment type="caution">
    <text evidence="6">The sequence shown here is derived from an EMBL/GenBank/DDBJ whole genome shotgun (WGS) entry which is preliminary data.</text>
</comment>
<name>A0A9E2L547_9BACT</name>
<sequence>MKRIFLYILSVFTLLSCRNSKDHFLLSGEFDHLQQGEFYIYSPEGAIDHLDTVKLVEGKFEYRIPLKKKTTLMLLYPNFSEHVIFAEGGQQVKLKGDARKLNETEITGSPENEDMTQFRMKNLKSSKQELVSSAEQFIRKQAESAVSIFLFKEYFLNYPEDNYKKVWDLYQVLTKAQPENIPLKALRGKILALGNNTVGKKLPSFTLSCIKGDTIHSDRLSKQLTLISFWASWRNSGYIIYQTKKLQRKYSSRLGFFSYSLDINPQILKGSMQRDTINWPVYCDFKAWDNPLLQKLNINDIPYHILIDHKQTVIARGRSLEKDIRPEIEKRLK</sequence>
<dbReference type="EMBL" id="JAHLFU010000017">
    <property type="protein sequence ID" value="MBU3852392.1"/>
    <property type="molecule type" value="Genomic_DNA"/>
</dbReference>
<comment type="subcellular location">
    <subcellularLocation>
        <location evidence="1">Cell envelope</location>
    </subcellularLocation>
</comment>
<dbReference type="InterPro" id="IPR036249">
    <property type="entry name" value="Thioredoxin-like_sf"/>
</dbReference>
<gene>
    <name evidence="6" type="ORF">H9789_00920</name>
</gene>
<dbReference type="PROSITE" id="PS51257">
    <property type="entry name" value="PROKAR_LIPOPROTEIN"/>
    <property type="match status" value="1"/>
</dbReference>
<dbReference type="GO" id="GO:0030313">
    <property type="term" value="C:cell envelope"/>
    <property type="evidence" value="ECO:0007669"/>
    <property type="project" value="UniProtKB-SubCell"/>
</dbReference>
<evidence type="ECO:0000256" key="3">
    <source>
        <dbReference type="ARBA" id="ARBA00023157"/>
    </source>
</evidence>
<keyword evidence="3" id="KW-1015">Disulfide bond</keyword>
<dbReference type="PANTHER" id="PTHR42852:SF6">
    <property type="entry name" value="THIOL:DISULFIDE INTERCHANGE PROTEIN DSBE"/>
    <property type="match status" value="1"/>
</dbReference>
<accession>A0A9E2L547</accession>
<evidence type="ECO:0000259" key="5">
    <source>
        <dbReference type="Pfam" id="PF14289"/>
    </source>
</evidence>
<reference evidence="6" key="1">
    <citation type="journal article" date="2021" name="PeerJ">
        <title>Extensive microbial diversity within the chicken gut microbiome revealed by metagenomics and culture.</title>
        <authorList>
            <person name="Gilroy R."/>
            <person name="Ravi A."/>
            <person name="Getino M."/>
            <person name="Pursley I."/>
            <person name="Horton D.L."/>
            <person name="Alikhan N.F."/>
            <person name="Baker D."/>
            <person name="Gharbi K."/>
            <person name="Hall N."/>
            <person name="Watson M."/>
            <person name="Adriaenssens E.M."/>
            <person name="Foster-Nyarko E."/>
            <person name="Jarju S."/>
            <person name="Secka A."/>
            <person name="Antonio M."/>
            <person name="Oren A."/>
            <person name="Chaudhuri R.R."/>
            <person name="La Ragione R."/>
            <person name="Hildebrand F."/>
            <person name="Pallen M.J."/>
        </authorList>
    </citation>
    <scope>NUCLEOTIDE SEQUENCE</scope>
    <source>
        <strain evidence="6">G3-2149</strain>
    </source>
</reference>
<keyword evidence="2" id="KW-0201">Cytochrome c-type biogenesis</keyword>
<dbReference type="InterPro" id="IPR050553">
    <property type="entry name" value="Thioredoxin_ResA/DsbE_sf"/>
</dbReference>
<evidence type="ECO:0000313" key="7">
    <source>
        <dbReference type="Proteomes" id="UP000823865"/>
    </source>
</evidence>